<dbReference type="RefSeq" id="WP_090795654.1">
    <property type="nucleotide sequence ID" value="NZ_FMYI01000005.1"/>
</dbReference>
<dbReference type="Proteomes" id="UP000242949">
    <property type="component" value="Unassembled WGS sequence"/>
</dbReference>
<evidence type="ECO:0000256" key="1">
    <source>
        <dbReference type="SAM" id="Phobius"/>
    </source>
</evidence>
<name>A0A1G6JX26_9BACI</name>
<sequence length="151" mass="17660">MDEEKCNTEEFKRLKKKNLFEYNLMMLGFVVLMGFLVYVDQGALLTMVFLVVMWTILIVSFYTLKTQNPIGTKTNRTVQRCERRRVGEKKWYRKKLIVFVILLIVVVPITIMVFVRGIHTFNIDYTLGTFPFIGAWIGYNVGETTNIKSLT</sequence>
<dbReference type="EMBL" id="FMYI01000005">
    <property type="protein sequence ID" value="SDC23280.1"/>
    <property type="molecule type" value="Genomic_DNA"/>
</dbReference>
<feature type="transmembrane region" description="Helical" evidence="1">
    <location>
        <begin position="44"/>
        <end position="64"/>
    </location>
</feature>
<evidence type="ECO:0000313" key="3">
    <source>
        <dbReference type="Proteomes" id="UP000242949"/>
    </source>
</evidence>
<dbReference type="OrthoDB" id="2429144at2"/>
<feature type="transmembrane region" description="Helical" evidence="1">
    <location>
        <begin position="125"/>
        <end position="142"/>
    </location>
</feature>
<protein>
    <submittedName>
        <fullName evidence="2">Uncharacterized protein</fullName>
    </submittedName>
</protein>
<dbReference type="STRING" id="1612202.SAMN05421734_105174"/>
<proteinExistence type="predicted"/>
<feature type="transmembrane region" description="Helical" evidence="1">
    <location>
        <begin position="96"/>
        <end position="119"/>
    </location>
</feature>
<reference evidence="3" key="1">
    <citation type="submission" date="2016-09" db="EMBL/GenBank/DDBJ databases">
        <authorList>
            <person name="Varghese N."/>
            <person name="Submissions S."/>
        </authorList>
    </citation>
    <scope>NUCLEOTIDE SEQUENCE [LARGE SCALE GENOMIC DNA]</scope>
    <source>
        <strain evidence="3">S5</strain>
    </source>
</reference>
<organism evidence="2 3">
    <name type="scientific">Pelagirhabdus alkalitolerans</name>
    <dbReference type="NCBI Taxonomy" id="1612202"/>
    <lineage>
        <taxon>Bacteria</taxon>
        <taxon>Bacillati</taxon>
        <taxon>Bacillota</taxon>
        <taxon>Bacilli</taxon>
        <taxon>Bacillales</taxon>
        <taxon>Bacillaceae</taxon>
        <taxon>Pelagirhabdus</taxon>
    </lineage>
</organism>
<keyword evidence="3" id="KW-1185">Reference proteome</keyword>
<keyword evidence="1" id="KW-0812">Transmembrane</keyword>
<keyword evidence="1" id="KW-1133">Transmembrane helix</keyword>
<evidence type="ECO:0000313" key="2">
    <source>
        <dbReference type="EMBL" id="SDC23280.1"/>
    </source>
</evidence>
<keyword evidence="1" id="KW-0472">Membrane</keyword>
<dbReference type="AlphaFoldDB" id="A0A1G6JX26"/>
<gene>
    <name evidence="2" type="ORF">SAMN05421734_105174</name>
</gene>
<accession>A0A1G6JX26</accession>
<feature type="transmembrane region" description="Helical" evidence="1">
    <location>
        <begin position="20"/>
        <end position="38"/>
    </location>
</feature>